<evidence type="ECO:0000256" key="4">
    <source>
        <dbReference type="ARBA" id="ARBA00022741"/>
    </source>
</evidence>
<feature type="region of interest" description="Disordered" evidence="9">
    <location>
        <begin position="1"/>
        <end position="36"/>
    </location>
</feature>
<evidence type="ECO:0000259" key="10">
    <source>
        <dbReference type="PROSITE" id="PS50011"/>
    </source>
</evidence>
<evidence type="ECO:0000256" key="9">
    <source>
        <dbReference type="SAM" id="MobiDB-lite"/>
    </source>
</evidence>
<dbReference type="InterPro" id="IPR000719">
    <property type="entry name" value="Prot_kinase_dom"/>
</dbReference>
<evidence type="ECO:0000313" key="12">
    <source>
        <dbReference type="Proteomes" id="UP001157006"/>
    </source>
</evidence>
<keyword evidence="4 7" id="KW-0547">Nucleotide-binding</keyword>
<dbReference type="GO" id="GO:0004713">
    <property type="term" value="F:protein tyrosine kinase activity"/>
    <property type="evidence" value="ECO:0007669"/>
    <property type="project" value="TreeGrafter"/>
</dbReference>
<dbReference type="GO" id="GO:0004674">
    <property type="term" value="F:protein serine/threonine kinase activity"/>
    <property type="evidence" value="ECO:0007669"/>
    <property type="project" value="UniProtKB-KW"/>
</dbReference>
<dbReference type="InterPro" id="IPR050494">
    <property type="entry name" value="Ser_Thr_dual-spec_kinase"/>
</dbReference>
<dbReference type="SUPFAM" id="SSF56112">
    <property type="entry name" value="Protein kinase-like (PK-like)"/>
    <property type="match status" value="1"/>
</dbReference>
<name>A0AAV1B051_VICFA</name>
<protein>
    <recommendedName>
        <fullName evidence="10">Protein kinase domain-containing protein</fullName>
    </recommendedName>
</protein>
<dbReference type="PROSITE" id="PS00108">
    <property type="entry name" value="PROTEIN_KINASE_ST"/>
    <property type="match status" value="1"/>
</dbReference>
<gene>
    <name evidence="11" type="ORF">VFH_V147760</name>
</gene>
<dbReference type="InterPro" id="IPR011009">
    <property type="entry name" value="Kinase-like_dom_sf"/>
</dbReference>
<keyword evidence="6 7" id="KW-0067">ATP-binding</keyword>
<dbReference type="Pfam" id="PF00069">
    <property type="entry name" value="Pkinase"/>
    <property type="match status" value="1"/>
</dbReference>
<evidence type="ECO:0000256" key="5">
    <source>
        <dbReference type="ARBA" id="ARBA00022777"/>
    </source>
</evidence>
<dbReference type="InterPro" id="IPR017441">
    <property type="entry name" value="Protein_kinase_ATP_BS"/>
</dbReference>
<sequence>MDEVRHGGSSSCSSEAEQTQSRATFVETASSSSSSGCCPRELAFAPFVPQQQKEDKRVNAAGKSSKYRALVRKPLVARLTKEIVETYQICNPQFKYSEDLNPKRFLTSPSTGVLNDGYDNLNSDLILTVNLVLIHVEKSRRYTVKDLLGHGTFGQVAKCWDSDTNSFVAVKIIKNQPAYYQQALVEVTILTTLNKKYDPEDKHHIVRIFDYFVYQRHLCICFELLDTNLYELIKMNHFRGLSLGIVQLFSKQILCGLALLKDAGIIHCDLKPENILLCASANQTEIKIIDFGSACMENRTVYSYIQSRYYRSPEVLLGYHYGASLKNIFCSTGATVHHPGPCFPSFCSQGWGMNLLICQNEVFLQYSLMSQFY</sequence>
<comment type="similarity">
    <text evidence="1">Belongs to the protein kinase superfamily. CMGC Ser/Thr protein kinase family. MNB/DYRK subfamily.</text>
</comment>
<dbReference type="EMBL" id="OX451740">
    <property type="protein sequence ID" value="CAI8614808.1"/>
    <property type="molecule type" value="Genomic_DNA"/>
</dbReference>
<keyword evidence="5" id="KW-0418">Kinase</keyword>
<evidence type="ECO:0000256" key="1">
    <source>
        <dbReference type="ARBA" id="ARBA00008867"/>
    </source>
</evidence>
<keyword evidence="3" id="KW-0808">Transferase</keyword>
<dbReference type="AlphaFoldDB" id="A0AAV1B051"/>
<dbReference type="InterPro" id="IPR008271">
    <property type="entry name" value="Ser/Thr_kinase_AS"/>
</dbReference>
<feature type="compositionally biased region" description="Polar residues" evidence="9">
    <location>
        <begin position="8"/>
        <end position="29"/>
    </location>
</feature>
<keyword evidence="2 8" id="KW-0723">Serine/threonine-protein kinase</keyword>
<evidence type="ECO:0000256" key="3">
    <source>
        <dbReference type="ARBA" id="ARBA00022679"/>
    </source>
</evidence>
<proteinExistence type="inferred from homology"/>
<feature type="domain" description="Protein kinase" evidence="10">
    <location>
        <begin position="142"/>
        <end position="373"/>
    </location>
</feature>
<dbReference type="PANTHER" id="PTHR24058">
    <property type="entry name" value="DUAL SPECIFICITY PROTEIN KINASE"/>
    <property type="match status" value="1"/>
</dbReference>
<accession>A0AAV1B051</accession>
<dbReference type="PANTHER" id="PTHR24058:SF17">
    <property type="entry name" value="HOMEODOMAIN INTERACTING PROTEIN KINASE, ISOFORM D"/>
    <property type="match status" value="1"/>
</dbReference>
<dbReference type="PROSITE" id="PS50011">
    <property type="entry name" value="PROTEIN_KINASE_DOM"/>
    <property type="match status" value="1"/>
</dbReference>
<evidence type="ECO:0000256" key="8">
    <source>
        <dbReference type="RuleBase" id="RU000304"/>
    </source>
</evidence>
<dbReference type="GO" id="GO:0005737">
    <property type="term" value="C:cytoplasm"/>
    <property type="evidence" value="ECO:0007669"/>
    <property type="project" value="TreeGrafter"/>
</dbReference>
<keyword evidence="12" id="KW-1185">Reference proteome</keyword>
<dbReference type="Gene3D" id="1.10.510.10">
    <property type="entry name" value="Transferase(Phosphotransferase) domain 1"/>
    <property type="match status" value="1"/>
</dbReference>
<evidence type="ECO:0000313" key="11">
    <source>
        <dbReference type="EMBL" id="CAI8614808.1"/>
    </source>
</evidence>
<dbReference type="GO" id="GO:0005524">
    <property type="term" value="F:ATP binding"/>
    <property type="evidence" value="ECO:0007669"/>
    <property type="project" value="UniProtKB-UniRule"/>
</dbReference>
<dbReference type="PROSITE" id="PS00107">
    <property type="entry name" value="PROTEIN_KINASE_ATP"/>
    <property type="match status" value="1"/>
</dbReference>
<evidence type="ECO:0000256" key="7">
    <source>
        <dbReference type="PROSITE-ProRule" id="PRU10141"/>
    </source>
</evidence>
<dbReference type="Proteomes" id="UP001157006">
    <property type="component" value="Chromosome 5"/>
</dbReference>
<evidence type="ECO:0000256" key="2">
    <source>
        <dbReference type="ARBA" id="ARBA00022527"/>
    </source>
</evidence>
<dbReference type="FunFam" id="3.30.200.20:FF:000087">
    <property type="entry name" value="Dual specificity tyrosine-phosphorylation-regulated kinase 1A"/>
    <property type="match status" value="1"/>
</dbReference>
<organism evidence="11 12">
    <name type="scientific">Vicia faba</name>
    <name type="common">Broad bean</name>
    <name type="synonym">Faba vulgaris</name>
    <dbReference type="NCBI Taxonomy" id="3906"/>
    <lineage>
        <taxon>Eukaryota</taxon>
        <taxon>Viridiplantae</taxon>
        <taxon>Streptophyta</taxon>
        <taxon>Embryophyta</taxon>
        <taxon>Tracheophyta</taxon>
        <taxon>Spermatophyta</taxon>
        <taxon>Magnoliopsida</taxon>
        <taxon>eudicotyledons</taxon>
        <taxon>Gunneridae</taxon>
        <taxon>Pentapetalae</taxon>
        <taxon>rosids</taxon>
        <taxon>fabids</taxon>
        <taxon>Fabales</taxon>
        <taxon>Fabaceae</taxon>
        <taxon>Papilionoideae</taxon>
        <taxon>50 kb inversion clade</taxon>
        <taxon>NPAAA clade</taxon>
        <taxon>Hologalegina</taxon>
        <taxon>IRL clade</taxon>
        <taxon>Fabeae</taxon>
        <taxon>Vicia</taxon>
    </lineage>
</organism>
<feature type="binding site" evidence="7">
    <location>
        <position position="171"/>
    </location>
    <ligand>
        <name>ATP</name>
        <dbReference type="ChEBI" id="CHEBI:30616"/>
    </ligand>
</feature>
<reference evidence="11 12" key="1">
    <citation type="submission" date="2023-01" db="EMBL/GenBank/DDBJ databases">
        <authorList>
            <person name="Kreplak J."/>
        </authorList>
    </citation>
    <scope>NUCLEOTIDE SEQUENCE [LARGE SCALE GENOMIC DNA]</scope>
</reference>
<evidence type="ECO:0000256" key="6">
    <source>
        <dbReference type="ARBA" id="ARBA00022840"/>
    </source>
</evidence>
<dbReference type="Gene3D" id="3.30.200.20">
    <property type="entry name" value="Phosphorylase Kinase, domain 1"/>
    <property type="match status" value="1"/>
</dbReference>
<dbReference type="SMART" id="SM00220">
    <property type="entry name" value="S_TKc"/>
    <property type="match status" value="1"/>
</dbReference>